<feature type="compositionally biased region" description="Low complexity" evidence="1">
    <location>
        <begin position="9"/>
        <end position="21"/>
    </location>
</feature>
<dbReference type="AlphaFoldDB" id="A0A0C9SQ29"/>
<proteinExistence type="predicted"/>
<dbReference type="Proteomes" id="UP000053263">
    <property type="component" value="Unassembled WGS sequence"/>
</dbReference>
<protein>
    <submittedName>
        <fullName evidence="2">Uncharacterized protein</fullName>
    </submittedName>
</protein>
<feature type="region of interest" description="Disordered" evidence="1">
    <location>
        <begin position="1"/>
        <end position="62"/>
    </location>
</feature>
<organism evidence="2 3">
    <name type="scientific">Plicaturopsis crispa FD-325 SS-3</name>
    <dbReference type="NCBI Taxonomy" id="944288"/>
    <lineage>
        <taxon>Eukaryota</taxon>
        <taxon>Fungi</taxon>
        <taxon>Dikarya</taxon>
        <taxon>Basidiomycota</taxon>
        <taxon>Agaricomycotina</taxon>
        <taxon>Agaricomycetes</taxon>
        <taxon>Agaricomycetidae</taxon>
        <taxon>Amylocorticiales</taxon>
        <taxon>Amylocorticiaceae</taxon>
        <taxon>Plicatura</taxon>
        <taxon>Plicaturopsis crispa</taxon>
    </lineage>
</organism>
<evidence type="ECO:0000313" key="3">
    <source>
        <dbReference type="Proteomes" id="UP000053263"/>
    </source>
</evidence>
<name>A0A0C9SQ29_PLICR</name>
<reference evidence="2 3" key="1">
    <citation type="submission" date="2014-06" db="EMBL/GenBank/DDBJ databases">
        <title>Evolutionary Origins and Diversification of the Mycorrhizal Mutualists.</title>
        <authorList>
            <consortium name="DOE Joint Genome Institute"/>
            <consortium name="Mycorrhizal Genomics Consortium"/>
            <person name="Kohler A."/>
            <person name="Kuo A."/>
            <person name="Nagy L.G."/>
            <person name="Floudas D."/>
            <person name="Copeland A."/>
            <person name="Barry K.W."/>
            <person name="Cichocki N."/>
            <person name="Veneault-Fourrey C."/>
            <person name="LaButti K."/>
            <person name="Lindquist E.A."/>
            <person name="Lipzen A."/>
            <person name="Lundell T."/>
            <person name="Morin E."/>
            <person name="Murat C."/>
            <person name="Riley R."/>
            <person name="Ohm R."/>
            <person name="Sun H."/>
            <person name="Tunlid A."/>
            <person name="Henrissat B."/>
            <person name="Grigoriev I.V."/>
            <person name="Hibbett D.S."/>
            <person name="Martin F."/>
        </authorList>
    </citation>
    <scope>NUCLEOTIDE SEQUENCE [LARGE SCALE GENOMIC DNA]</scope>
    <source>
        <strain evidence="2 3">FD-325 SS-3</strain>
    </source>
</reference>
<sequence>MPAHVLDDAAPARARATAAPRQCNTCMPTLWSGARAHPRRGPRPRTSSTRPTPRTSSTTPRLHAQLQRLHLRTSSMTPAPARVLDDAPTRAHSQTTPAPAHVLDNATPARATATAAPAHVVLDNAHTRARPRDAYARARPQ</sequence>
<dbReference type="HOGENOM" id="CLU_1826084_0_0_1"/>
<keyword evidence="3" id="KW-1185">Reference proteome</keyword>
<evidence type="ECO:0000256" key="1">
    <source>
        <dbReference type="SAM" id="MobiDB-lite"/>
    </source>
</evidence>
<dbReference type="EMBL" id="KN832579">
    <property type="protein sequence ID" value="KII83257.1"/>
    <property type="molecule type" value="Genomic_DNA"/>
</dbReference>
<accession>A0A0C9SQ29</accession>
<gene>
    <name evidence="2" type="ORF">PLICRDRAFT_180526</name>
</gene>
<evidence type="ECO:0000313" key="2">
    <source>
        <dbReference type="EMBL" id="KII83257.1"/>
    </source>
</evidence>
<feature type="compositionally biased region" description="Low complexity" evidence="1">
    <location>
        <begin position="44"/>
        <end position="62"/>
    </location>
</feature>